<name>A0A2S7TXN7_9BACT</name>
<protein>
    <recommendedName>
        <fullName evidence="1">Transposase IS4-like domain-containing protein</fullName>
    </recommendedName>
</protein>
<dbReference type="EMBL" id="MQWA01000001">
    <property type="protein sequence ID" value="PQJ27525.1"/>
    <property type="molecule type" value="Genomic_DNA"/>
</dbReference>
<dbReference type="InterPro" id="IPR012337">
    <property type="entry name" value="RNaseH-like_sf"/>
</dbReference>
<evidence type="ECO:0000259" key="1">
    <source>
        <dbReference type="Pfam" id="PF01609"/>
    </source>
</evidence>
<dbReference type="AlphaFoldDB" id="A0A2S7TXN7"/>
<dbReference type="Proteomes" id="UP000239907">
    <property type="component" value="Unassembled WGS sequence"/>
</dbReference>
<proteinExistence type="predicted"/>
<dbReference type="SUPFAM" id="SSF53098">
    <property type="entry name" value="Ribonuclease H-like"/>
    <property type="match status" value="1"/>
</dbReference>
<sequence length="101" mass="11745">MVTNIDAEMMTVKQLGELYRLRWNIELRFKAWKQSGSMHTALSRKANSSYLESLVLASMIRFALNFRPLALLKHVERLSMGKLFKLTSKWISDLSIADIRK</sequence>
<comment type="caution">
    <text evidence="2">The sequence shown here is derived from an EMBL/GenBank/DDBJ whole genome shotgun (WGS) entry which is preliminary data.</text>
</comment>
<dbReference type="GO" id="GO:0006313">
    <property type="term" value="P:DNA transposition"/>
    <property type="evidence" value="ECO:0007669"/>
    <property type="project" value="InterPro"/>
</dbReference>
<gene>
    <name evidence="2" type="ORF">BSZ32_02790</name>
</gene>
<dbReference type="InterPro" id="IPR002559">
    <property type="entry name" value="Transposase_11"/>
</dbReference>
<keyword evidence="3" id="KW-1185">Reference proteome</keyword>
<reference evidence="2 3" key="1">
    <citation type="submission" date="2016-12" db="EMBL/GenBank/DDBJ databases">
        <title>Study of bacterial adaptation to deep sea.</title>
        <authorList>
            <person name="Song J."/>
            <person name="Yoshizawa S."/>
            <person name="Kogure K."/>
        </authorList>
    </citation>
    <scope>NUCLEOTIDE SEQUENCE [LARGE SCALE GENOMIC DNA]</scope>
    <source>
        <strain evidence="2 3">SAORIC-165</strain>
    </source>
</reference>
<dbReference type="GO" id="GO:0004803">
    <property type="term" value="F:transposase activity"/>
    <property type="evidence" value="ECO:0007669"/>
    <property type="project" value="InterPro"/>
</dbReference>
<dbReference type="Pfam" id="PF01609">
    <property type="entry name" value="DDE_Tnp_1"/>
    <property type="match status" value="1"/>
</dbReference>
<evidence type="ECO:0000313" key="2">
    <source>
        <dbReference type="EMBL" id="PQJ27525.1"/>
    </source>
</evidence>
<dbReference type="GO" id="GO:0003677">
    <property type="term" value="F:DNA binding"/>
    <property type="evidence" value="ECO:0007669"/>
    <property type="project" value="InterPro"/>
</dbReference>
<evidence type="ECO:0000313" key="3">
    <source>
        <dbReference type="Proteomes" id="UP000239907"/>
    </source>
</evidence>
<accession>A0A2S7TXN7</accession>
<feature type="domain" description="Transposase IS4-like" evidence="1">
    <location>
        <begin position="2"/>
        <end position="57"/>
    </location>
</feature>
<organism evidence="2 3">
    <name type="scientific">Rubritalea profundi</name>
    <dbReference type="NCBI Taxonomy" id="1658618"/>
    <lineage>
        <taxon>Bacteria</taxon>
        <taxon>Pseudomonadati</taxon>
        <taxon>Verrucomicrobiota</taxon>
        <taxon>Verrucomicrobiia</taxon>
        <taxon>Verrucomicrobiales</taxon>
        <taxon>Rubritaleaceae</taxon>
        <taxon>Rubritalea</taxon>
    </lineage>
</organism>